<evidence type="ECO:0000259" key="2">
    <source>
        <dbReference type="PROSITE" id="PS50878"/>
    </source>
</evidence>
<dbReference type="Pfam" id="PF13966">
    <property type="entry name" value="zf-RVT"/>
    <property type="match status" value="1"/>
</dbReference>
<organism evidence="3 4">
    <name type="scientific">Cucumis melo</name>
    <name type="common">Muskmelon</name>
    <dbReference type="NCBI Taxonomy" id="3656"/>
    <lineage>
        <taxon>Eukaryota</taxon>
        <taxon>Viridiplantae</taxon>
        <taxon>Streptophyta</taxon>
        <taxon>Embryophyta</taxon>
        <taxon>Tracheophyta</taxon>
        <taxon>Spermatophyta</taxon>
        <taxon>Magnoliopsida</taxon>
        <taxon>eudicotyledons</taxon>
        <taxon>Gunneridae</taxon>
        <taxon>Pentapetalae</taxon>
        <taxon>rosids</taxon>
        <taxon>fabids</taxon>
        <taxon>Cucurbitales</taxon>
        <taxon>Cucurbitaceae</taxon>
        <taxon>Benincaseae</taxon>
        <taxon>Cucumis</taxon>
    </lineage>
</organism>
<dbReference type="Pfam" id="PF00078">
    <property type="entry name" value="RVT_1"/>
    <property type="match status" value="1"/>
</dbReference>
<keyword evidence="1" id="KW-0812">Transmembrane</keyword>
<dbReference type="PANTHER" id="PTHR33116:SF78">
    <property type="entry name" value="OS12G0587133 PROTEIN"/>
    <property type="match status" value="1"/>
</dbReference>
<protein>
    <submittedName>
        <fullName evidence="4">Uncharacterized protein LOC127150857</fullName>
    </submittedName>
</protein>
<name>A0ABM3L649_CUCME</name>
<dbReference type="InterPro" id="IPR026960">
    <property type="entry name" value="RVT-Znf"/>
</dbReference>
<accession>A0ABM3L649</accession>
<dbReference type="InterPro" id="IPR000477">
    <property type="entry name" value="RT_dom"/>
</dbReference>
<feature type="domain" description="Reverse transcriptase" evidence="2">
    <location>
        <begin position="1"/>
        <end position="281"/>
    </location>
</feature>
<evidence type="ECO:0000256" key="1">
    <source>
        <dbReference type="SAM" id="Phobius"/>
    </source>
</evidence>
<feature type="transmembrane region" description="Helical" evidence="1">
    <location>
        <begin position="635"/>
        <end position="654"/>
    </location>
</feature>
<evidence type="ECO:0000313" key="3">
    <source>
        <dbReference type="Proteomes" id="UP001652600"/>
    </source>
</evidence>
<keyword evidence="3" id="KW-1185">Reference proteome</keyword>
<evidence type="ECO:0000313" key="4">
    <source>
        <dbReference type="RefSeq" id="XP_050945504.1"/>
    </source>
</evidence>
<dbReference type="InterPro" id="IPR043502">
    <property type="entry name" value="DNA/RNA_pol_sf"/>
</dbReference>
<sequence>MAVNYFSNSLGSQEIGYRELSPVIDDIVQFQWSEKCCQALQLPISREEVRRVLFSMDSGKAPGPDGFSAGFFKGAWSVVGEDFCDAELVGGYHLNSGKPRCTLKVDLQKAYDSVNWDFLFGLLIAIGTPLKFVSWIRACVTSPMFSIMINGSLEGFFHGRKGVRQGDPLSTFLFVMVMEVLSRMLNKIPQSFHFHHCCEKVKLTHLTFADDLMIFCAANEPSIRFIRECLEKFGELSGLFANPRKSSIFVAGVNNENASHLATCMGFVRGNLSVRYLGLPLLAGRLRSNDYASLIQRITSRIRSWTARVLSFAGRLQLVHSVLRSFQVYWASVFVLPAYVHNEVDKILRSYLWRGKEEGRGGIKVAWVDVCLPFEEGGLGIRDGPSWNIASTLKILWLMLTNSGSLWVAWVEAYILKGRSLWDVDSRVGKSWCLRAILRKREKLKHLVRMKVGNGNSFRVWLDPWLPEGAILEQVGERVMYDAASRRKARLSDFIDPDGEWLWPRVSLELIDLWERVQEVSPCLSVSDSWVWVPGRRGGFSIASAWEAVRPRGGRVLWDGLLWGGGNIQKHFFCAWLAIKDRLGTIDRLHRWDSSVPMLCILCRGVWSLAITYSFRVRLGGGMFGLGFFGSWVPLIGLGIGGLSCLGFVIKVLGRV</sequence>
<proteinExistence type="predicted"/>
<dbReference type="RefSeq" id="XP_050945504.1">
    <property type="nucleotide sequence ID" value="XM_051089547.1"/>
</dbReference>
<dbReference type="GeneID" id="127150857"/>
<reference evidence="4" key="1">
    <citation type="submission" date="2025-08" db="UniProtKB">
        <authorList>
            <consortium name="RefSeq"/>
        </authorList>
    </citation>
    <scope>IDENTIFICATION</scope>
    <source>
        <tissue evidence="4">Stem</tissue>
    </source>
</reference>
<dbReference type="SUPFAM" id="SSF56672">
    <property type="entry name" value="DNA/RNA polymerases"/>
    <property type="match status" value="1"/>
</dbReference>
<dbReference type="Proteomes" id="UP001652600">
    <property type="component" value="Chromosome 9"/>
</dbReference>
<dbReference type="CDD" id="cd01650">
    <property type="entry name" value="RT_nLTR_like"/>
    <property type="match status" value="1"/>
</dbReference>
<keyword evidence="1" id="KW-1133">Transmembrane helix</keyword>
<gene>
    <name evidence="4" type="primary">LOC127150857</name>
</gene>
<dbReference type="PANTHER" id="PTHR33116">
    <property type="entry name" value="REVERSE TRANSCRIPTASE ZINC-BINDING DOMAIN-CONTAINING PROTEIN-RELATED-RELATED"/>
    <property type="match status" value="1"/>
</dbReference>
<dbReference type="PROSITE" id="PS50878">
    <property type="entry name" value="RT_POL"/>
    <property type="match status" value="1"/>
</dbReference>
<keyword evidence="1" id="KW-0472">Membrane</keyword>